<sequence length="126" mass="14683">MTGRWYRDEYLALNRMREFSSQVKDDVYVVERKYGPQNREREYALFVRRDLLALSNYSIVGYIKYLPKNIACRGLEALLAKYNISSFDIEGAYFADDVLLLVHKNRNYLVQITGVVDSELGTLVDV</sequence>
<evidence type="ECO:0000313" key="1">
    <source>
        <dbReference type="EMBL" id="QJA99661.1"/>
    </source>
</evidence>
<proteinExistence type="predicted"/>
<organism evidence="1">
    <name type="scientific">viral metagenome</name>
    <dbReference type="NCBI Taxonomy" id="1070528"/>
    <lineage>
        <taxon>unclassified sequences</taxon>
        <taxon>metagenomes</taxon>
        <taxon>organismal metagenomes</taxon>
    </lineage>
</organism>
<reference evidence="1" key="1">
    <citation type="submission" date="2020-03" db="EMBL/GenBank/DDBJ databases">
        <title>The deep terrestrial virosphere.</title>
        <authorList>
            <person name="Holmfeldt K."/>
            <person name="Nilsson E."/>
            <person name="Simone D."/>
            <person name="Lopez-Fernandez M."/>
            <person name="Wu X."/>
            <person name="de Brujin I."/>
            <person name="Lundin D."/>
            <person name="Andersson A."/>
            <person name="Bertilsson S."/>
            <person name="Dopson M."/>
        </authorList>
    </citation>
    <scope>NUCLEOTIDE SEQUENCE</scope>
    <source>
        <strain evidence="1">MM171A00924</strain>
    </source>
</reference>
<accession>A0A6M3M3W1</accession>
<dbReference type="EMBL" id="MT143661">
    <property type="protein sequence ID" value="QJA99661.1"/>
    <property type="molecule type" value="Genomic_DNA"/>
</dbReference>
<gene>
    <name evidence="1" type="ORF">MM171A00924_0016</name>
</gene>
<protein>
    <submittedName>
        <fullName evidence="1">Uncharacterized protein</fullName>
    </submittedName>
</protein>
<dbReference type="AlphaFoldDB" id="A0A6M3M3W1"/>
<name>A0A6M3M3W1_9ZZZZ</name>